<dbReference type="EMBL" id="HBIH01005601">
    <property type="protein sequence ID" value="CAE0321761.1"/>
    <property type="molecule type" value="Transcribed_RNA"/>
</dbReference>
<name>A0A7S3MTY6_9SPIT</name>
<evidence type="ECO:0000313" key="2">
    <source>
        <dbReference type="EMBL" id="CAE0321761.1"/>
    </source>
</evidence>
<feature type="chain" id="PRO_5031493217" evidence="1">
    <location>
        <begin position="27"/>
        <end position="101"/>
    </location>
</feature>
<evidence type="ECO:0000256" key="1">
    <source>
        <dbReference type="SAM" id="SignalP"/>
    </source>
</evidence>
<protein>
    <submittedName>
        <fullName evidence="2">Uncharacterized protein</fullName>
    </submittedName>
</protein>
<gene>
    <name evidence="2" type="ORF">SINC0208_LOCUS2342</name>
</gene>
<proteinExistence type="predicted"/>
<dbReference type="AlphaFoldDB" id="A0A7S3MTY6"/>
<reference evidence="2" key="1">
    <citation type="submission" date="2021-01" db="EMBL/GenBank/DDBJ databases">
        <authorList>
            <person name="Corre E."/>
            <person name="Pelletier E."/>
            <person name="Niang G."/>
            <person name="Scheremetjew M."/>
            <person name="Finn R."/>
            <person name="Kale V."/>
            <person name="Holt S."/>
            <person name="Cochrane G."/>
            <person name="Meng A."/>
            <person name="Brown T."/>
            <person name="Cohen L."/>
        </authorList>
    </citation>
    <scope>NUCLEOTIDE SEQUENCE</scope>
    <source>
        <strain evidence="2">S3</strain>
    </source>
</reference>
<accession>A0A7S3MTY6</accession>
<keyword evidence="1" id="KW-0732">Signal</keyword>
<organism evidence="2">
    <name type="scientific">Strombidium inclinatum</name>
    <dbReference type="NCBI Taxonomy" id="197538"/>
    <lineage>
        <taxon>Eukaryota</taxon>
        <taxon>Sar</taxon>
        <taxon>Alveolata</taxon>
        <taxon>Ciliophora</taxon>
        <taxon>Intramacronucleata</taxon>
        <taxon>Spirotrichea</taxon>
        <taxon>Oligotrichia</taxon>
        <taxon>Strombidiidae</taxon>
        <taxon>Strombidium</taxon>
    </lineage>
</organism>
<sequence>MNWLDALCSLLRRSLLLLRLPLEVQQLLVLLGYDLAVVEAQGWLVDRNLLKAVLVELPWQAGDAAEEGRVIRIQAPTGGPLLDLLQELLVKFGGLRGESRG</sequence>
<feature type="signal peptide" evidence="1">
    <location>
        <begin position="1"/>
        <end position="26"/>
    </location>
</feature>